<protein>
    <recommendedName>
        <fullName evidence="1">Peptidase C39-like domain-containing protein</fullName>
    </recommendedName>
</protein>
<dbReference type="InterPro" id="IPR039564">
    <property type="entry name" value="Peptidase_C39-like"/>
</dbReference>
<accession>B1FNA7</accession>
<dbReference type="EMBL" id="ABLC01000223">
    <property type="protein sequence ID" value="EDT00968.1"/>
    <property type="molecule type" value="Genomic_DNA"/>
</dbReference>
<dbReference type="Pfam" id="PF13529">
    <property type="entry name" value="Peptidase_C39_2"/>
    <property type="match status" value="1"/>
</dbReference>
<dbReference type="Gene3D" id="3.90.70.10">
    <property type="entry name" value="Cysteine proteinases"/>
    <property type="match status" value="1"/>
</dbReference>
<dbReference type="PATRIC" id="fig|396596.7.peg.1792"/>
<evidence type="ECO:0000313" key="3">
    <source>
        <dbReference type="Proteomes" id="UP000005463"/>
    </source>
</evidence>
<dbReference type="Proteomes" id="UP000005463">
    <property type="component" value="Unassembled WGS sequence"/>
</dbReference>
<feature type="domain" description="Peptidase C39-like" evidence="1">
    <location>
        <begin position="3"/>
        <end position="171"/>
    </location>
</feature>
<sequence length="203" mass="23203">MKDVPFYAQWESRLLVDKFLSRTMRAEDDPQWRQSGALSAEEYAKWSPNICGMACLKMILAYRFGVAAPLLHLVKEAIAFGAYQPEQGDSGMRLMYRPFVELLRSRYKLNAMVVEHTSAEVIEPLLRKDYLFMASVHPTIRHAGTMMPPAKGGHLVLVFDVDHEGHWTFHNPSGRSVNTQEHVRLSRPIFDRFFANRGVLVAP</sequence>
<dbReference type="AlphaFoldDB" id="B1FNA7"/>
<evidence type="ECO:0000313" key="2">
    <source>
        <dbReference type="EMBL" id="EDT00968.1"/>
    </source>
</evidence>
<organism evidence="2 3">
    <name type="scientific">Burkholderia ambifaria IOP40-10</name>
    <dbReference type="NCBI Taxonomy" id="396596"/>
    <lineage>
        <taxon>Bacteria</taxon>
        <taxon>Pseudomonadati</taxon>
        <taxon>Pseudomonadota</taxon>
        <taxon>Betaproteobacteria</taxon>
        <taxon>Burkholderiales</taxon>
        <taxon>Burkholderiaceae</taxon>
        <taxon>Burkholderia</taxon>
        <taxon>Burkholderia cepacia complex</taxon>
    </lineage>
</organism>
<evidence type="ECO:0000259" key="1">
    <source>
        <dbReference type="Pfam" id="PF13529"/>
    </source>
</evidence>
<gene>
    <name evidence="2" type="ORF">BamIOP4010DRAFT_5518</name>
</gene>
<comment type="caution">
    <text evidence="2">The sequence shown here is derived from an EMBL/GenBank/DDBJ whole genome shotgun (WGS) entry which is preliminary data.</text>
</comment>
<proteinExistence type="predicted"/>
<reference evidence="2 3" key="1">
    <citation type="submission" date="2008-03" db="EMBL/GenBank/DDBJ databases">
        <title>Sequencing of the draft genome and assembly of Burkholderia ambifaria IOP40-10.</title>
        <authorList>
            <consortium name="US DOE Joint Genome Institute (JGI-PGF)"/>
            <person name="Copeland A."/>
            <person name="Lucas S."/>
            <person name="Lapidus A."/>
            <person name="Glavina del Rio T."/>
            <person name="Dalin E."/>
            <person name="Tice H."/>
            <person name="Bruce D."/>
            <person name="Goodwin L."/>
            <person name="Pitluck S."/>
            <person name="Larimer F."/>
            <person name="Land M.L."/>
            <person name="Hauser L."/>
            <person name="Tiedje J."/>
            <person name="Richardson P."/>
        </authorList>
    </citation>
    <scope>NUCLEOTIDE SEQUENCE [LARGE SCALE GENOMIC DNA]</scope>
    <source>
        <strain evidence="2 3">IOP40-10</strain>
    </source>
</reference>
<name>B1FNA7_9BURK</name>
<dbReference type="RefSeq" id="WP_006754666.1">
    <property type="nucleotide sequence ID" value="NZ_ABLC01000223.1"/>
</dbReference>